<dbReference type="Proteomes" id="UP000355283">
    <property type="component" value="Unassembled WGS sequence"/>
</dbReference>
<name>A0A4D9D2F0_9STRA</name>
<organism evidence="1 2">
    <name type="scientific">Nannochloropsis salina CCMP1776</name>
    <dbReference type="NCBI Taxonomy" id="1027361"/>
    <lineage>
        <taxon>Eukaryota</taxon>
        <taxon>Sar</taxon>
        <taxon>Stramenopiles</taxon>
        <taxon>Ochrophyta</taxon>
        <taxon>Eustigmatophyceae</taxon>
        <taxon>Eustigmatales</taxon>
        <taxon>Monodopsidaceae</taxon>
        <taxon>Microchloropsis</taxon>
        <taxon>Microchloropsis salina</taxon>
    </lineage>
</organism>
<keyword evidence="2" id="KW-1185">Reference proteome</keyword>
<evidence type="ECO:0000313" key="1">
    <source>
        <dbReference type="EMBL" id="TFJ85732.1"/>
    </source>
</evidence>
<proteinExistence type="predicted"/>
<gene>
    <name evidence="1" type="ORF">NSK_003236</name>
</gene>
<sequence length="83" mass="8778">MIGGAIKQQYEGAATLSPRTVLTAVAASDEIVLVDHPTSTWRTAKLGYVIGLADRKAQRATGREFCKKAKPFSVLTEAGMGIG</sequence>
<dbReference type="EMBL" id="SDOX01000011">
    <property type="protein sequence ID" value="TFJ85732.1"/>
    <property type="molecule type" value="Genomic_DNA"/>
</dbReference>
<comment type="caution">
    <text evidence="1">The sequence shown here is derived from an EMBL/GenBank/DDBJ whole genome shotgun (WGS) entry which is preliminary data.</text>
</comment>
<reference evidence="1 2" key="1">
    <citation type="submission" date="2019-01" db="EMBL/GenBank/DDBJ databases">
        <title>Nuclear Genome Assembly of the Microalgal Biofuel strain Nannochloropsis salina CCMP1776.</title>
        <authorList>
            <person name="Hovde B."/>
        </authorList>
    </citation>
    <scope>NUCLEOTIDE SEQUENCE [LARGE SCALE GENOMIC DNA]</scope>
    <source>
        <strain evidence="1 2">CCMP1776</strain>
    </source>
</reference>
<accession>A0A4D9D2F0</accession>
<protein>
    <submittedName>
        <fullName evidence="1">Uncharacterized protein</fullName>
    </submittedName>
</protein>
<evidence type="ECO:0000313" key="2">
    <source>
        <dbReference type="Proteomes" id="UP000355283"/>
    </source>
</evidence>
<dbReference type="AlphaFoldDB" id="A0A4D9D2F0"/>